<proteinExistence type="predicted"/>
<evidence type="ECO:0000313" key="2">
    <source>
        <dbReference type="EMBL" id="PTX55158.1"/>
    </source>
</evidence>
<accession>A0A2T6BGG6</accession>
<dbReference type="Gene3D" id="3.10.129.10">
    <property type="entry name" value="Hotdog Thioesterase"/>
    <property type="match status" value="1"/>
</dbReference>
<dbReference type="PIRSF" id="PIRSF018072">
    <property type="entry name" value="UCP018072"/>
    <property type="match status" value="1"/>
</dbReference>
<evidence type="ECO:0000313" key="3">
    <source>
        <dbReference type="Proteomes" id="UP000244240"/>
    </source>
</evidence>
<dbReference type="SUPFAM" id="SSF54637">
    <property type="entry name" value="Thioesterase/thiol ester dehydrase-isomerase"/>
    <property type="match status" value="1"/>
</dbReference>
<gene>
    <name evidence="2" type="ORF">C8P63_12138</name>
</gene>
<name>A0A2T6BGG6_9BACL</name>
<dbReference type="InterPro" id="IPR039569">
    <property type="entry name" value="FAS1-like_DH_region"/>
</dbReference>
<feature type="domain" description="FAS1-like dehydratase" evidence="1">
    <location>
        <begin position="7"/>
        <end position="131"/>
    </location>
</feature>
<reference evidence="2 3" key="1">
    <citation type="submission" date="2018-04" db="EMBL/GenBank/DDBJ databases">
        <title>Genomic Encyclopedia of Archaeal and Bacterial Type Strains, Phase II (KMG-II): from individual species to whole genera.</title>
        <authorList>
            <person name="Goeker M."/>
        </authorList>
    </citation>
    <scope>NUCLEOTIDE SEQUENCE [LARGE SCALE GENOMIC DNA]</scope>
    <source>
        <strain evidence="2 3">DSM 45787</strain>
    </source>
</reference>
<dbReference type="EMBL" id="QBKR01000021">
    <property type="protein sequence ID" value="PTX55158.1"/>
    <property type="molecule type" value="Genomic_DNA"/>
</dbReference>
<comment type="caution">
    <text evidence="2">The sequence shown here is derived from an EMBL/GenBank/DDBJ whole genome shotgun (WGS) entry which is preliminary data.</text>
</comment>
<organism evidence="2 3">
    <name type="scientific">Melghirimyces profundicolus</name>
    <dbReference type="NCBI Taxonomy" id="1242148"/>
    <lineage>
        <taxon>Bacteria</taxon>
        <taxon>Bacillati</taxon>
        <taxon>Bacillota</taxon>
        <taxon>Bacilli</taxon>
        <taxon>Bacillales</taxon>
        <taxon>Thermoactinomycetaceae</taxon>
        <taxon>Melghirimyces</taxon>
    </lineage>
</organism>
<dbReference type="Proteomes" id="UP000244240">
    <property type="component" value="Unassembled WGS sequence"/>
</dbReference>
<dbReference type="InterPro" id="IPR029069">
    <property type="entry name" value="HotDog_dom_sf"/>
</dbReference>
<dbReference type="RefSeq" id="WP_108025270.1">
    <property type="nucleotide sequence ID" value="NZ_QBKR01000021.1"/>
</dbReference>
<dbReference type="AlphaFoldDB" id="A0A2T6BGG6"/>
<sequence length="149" mass="17154">MWTDRLGSRSQGEVNEVEKGAVRKFAEAIGDLNPLYLDDEVAKNSRYGKRIAPPTFPITFRYGFIEGLELPKSGLIHGDQRFEYQRPLFVGEEVFCYLVFKDAFEKEGSRGRLDFLVFERVGEDQEGERIFAARSTIIVTEAVRKEMYT</sequence>
<evidence type="ECO:0000259" key="1">
    <source>
        <dbReference type="Pfam" id="PF13452"/>
    </source>
</evidence>
<keyword evidence="3" id="KW-1185">Reference proteome</keyword>
<dbReference type="InterPro" id="IPR016709">
    <property type="entry name" value="HadA-like"/>
</dbReference>
<dbReference type="CDD" id="cd03441">
    <property type="entry name" value="R_hydratase_like"/>
    <property type="match status" value="1"/>
</dbReference>
<protein>
    <submittedName>
        <fullName evidence="2">Acyl dehydratase</fullName>
    </submittedName>
</protein>
<dbReference type="Pfam" id="PF13452">
    <property type="entry name" value="FAS1_DH_region"/>
    <property type="match status" value="1"/>
</dbReference>
<dbReference type="OrthoDB" id="160199at2"/>